<dbReference type="InterPro" id="IPR051019">
    <property type="entry name" value="VLCFA-Steroid_DH"/>
</dbReference>
<feature type="non-terminal residue" evidence="4">
    <location>
        <position position="1"/>
    </location>
</feature>
<dbReference type="Proteomes" id="UP000595437">
    <property type="component" value="Chromosome 16"/>
</dbReference>
<keyword evidence="5" id="KW-1185">Reference proteome</keyword>
<name>A0A7T8JVR8_CALRO</name>
<evidence type="ECO:0000256" key="2">
    <source>
        <dbReference type="ARBA" id="ARBA00006484"/>
    </source>
</evidence>
<dbReference type="PROSITE" id="PS00061">
    <property type="entry name" value="ADH_SHORT"/>
    <property type="match status" value="1"/>
</dbReference>
<dbReference type="InterPro" id="IPR036291">
    <property type="entry name" value="NAD(P)-bd_dom_sf"/>
</dbReference>
<dbReference type="SUPFAM" id="SSF51735">
    <property type="entry name" value="NAD(P)-binding Rossmann-fold domains"/>
    <property type="match status" value="1"/>
</dbReference>
<gene>
    <name evidence="4" type="ORF">FKW44_022044</name>
</gene>
<dbReference type="PRINTS" id="PR00081">
    <property type="entry name" value="GDHRDH"/>
</dbReference>
<dbReference type="PANTHER" id="PTHR43899">
    <property type="entry name" value="RH59310P"/>
    <property type="match status" value="1"/>
</dbReference>
<dbReference type="OrthoDB" id="5545019at2759"/>
<keyword evidence="3" id="KW-0560">Oxidoreductase</keyword>
<comment type="subcellular location">
    <subcellularLocation>
        <location evidence="1">Endoplasmic reticulum</location>
    </subcellularLocation>
</comment>
<protein>
    <submittedName>
        <fullName evidence="4">Estradiol 17-beta-dehydrogenase 12-B</fullName>
    </submittedName>
</protein>
<evidence type="ECO:0000256" key="1">
    <source>
        <dbReference type="ARBA" id="ARBA00004240"/>
    </source>
</evidence>
<comment type="similarity">
    <text evidence="2">Belongs to the short-chain dehydrogenases/reductases (SDR) family.</text>
</comment>
<sequence>VPDSLIRDMINTNMCSVALMSNIALDHMEKRGRGAIVNVSSVAGVVPFPLMSIYSSTKAFVNHFSLNIHHEYASKGITVQNLTPMGVRTKMLKDIA</sequence>
<organism evidence="4 5">
    <name type="scientific">Caligus rogercresseyi</name>
    <name type="common">Sea louse</name>
    <dbReference type="NCBI Taxonomy" id="217165"/>
    <lineage>
        <taxon>Eukaryota</taxon>
        <taxon>Metazoa</taxon>
        <taxon>Ecdysozoa</taxon>
        <taxon>Arthropoda</taxon>
        <taxon>Crustacea</taxon>
        <taxon>Multicrustacea</taxon>
        <taxon>Hexanauplia</taxon>
        <taxon>Copepoda</taxon>
        <taxon>Siphonostomatoida</taxon>
        <taxon>Caligidae</taxon>
        <taxon>Caligus</taxon>
    </lineage>
</organism>
<proteinExistence type="inferred from homology"/>
<dbReference type="EMBL" id="CP045905">
    <property type="protein sequence ID" value="QQP36833.1"/>
    <property type="molecule type" value="Genomic_DNA"/>
</dbReference>
<dbReference type="GO" id="GO:0016491">
    <property type="term" value="F:oxidoreductase activity"/>
    <property type="evidence" value="ECO:0007669"/>
    <property type="project" value="UniProtKB-KW"/>
</dbReference>
<accession>A0A7T8JVR8</accession>
<dbReference type="AlphaFoldDB" id="A0A7T8JVR8"/>
<evidence type="ECO:0000256" key="3">
    <source>
        <dbReference type="ARBA" id="ARBA00023002"/>
    </source>
</evidence>
<dbReference type="InterPro" id="IPR020904">
    <property type="entry name" value="Sc_DH/Rdtase_CS"/>
</dbReference>
<dbReference type="Gene3D" id="3.40.50.720">
    <property type="entry name" value="NAD(P)-binding Rossmann-like Domain"/>
    <property type="match status" value="1"/>
</dbReference>
<dbReference type="Pfam" id="PF00106">
    <property type="entry name" value="adh_short"/>
    <property type="match status" value="1"/>
</dbReference>
<dbReference type="GO" id="GO:0005783">
    <property type="term" value="C:endoplasmic reticulum"/>
    <property type="evidence" value="ECO:0007669"/>
    <property type="project" value="UniProtKB-SubCell"/>
</dbReference>
<evidence type="ECO:0000313" key="5">
    <source>
        <dbReference type="Proteomes" id="UP000595437"/>
    </source>
</evidence>
<dbReference type="InterPro" id="IPR002347">
    <property type="entry name" value="SDR_fam"/>
</dbReference>
<evidence type="ECO:0000313" key="4">
    <source>
        <dbReference type="EMBL" id="QQP36833.1"/>
    </source>
</evidence>
<reference evidence="5" key="1">
    <citation type="submission" date="2021-01" db="EMBL/GenBank/DDBJ databases">
        <title>Caligus Genome Assembly.</title>
        <authorList>
            <person name="Gallardo-Escarate C."/>
        </authorList>
    </citation>
    <scope>NUCLEOTIDE SEQUENCE [LARGE SCALE GENOMIC DNA]</scope>
</reference>
<dbReference type="PANTHER" id="PTHR43899:SF13">
    <property type="entry name" value="RH59310P"/>
    <property type="match status" value="1"/>
</dbReference>